<dbReference type="Gene3D" id="2.20.100.10">
    <property type="entry name" value="Thrombospondin type-1 (TSP1) repeat"/>
    <property type="match status" value="6"/>
</dbReference>
<comment type="subcellular location">
    <subcellularLocation>
        <location evidence="1">Secreted</location>
    </subcellularLocation>
</comment>
<dbReference type="GeneID" id="113999262"/>
<feature type="compositionally biased region" description="Pro residues" evidence="6">
    <location>
        <begin position="217"/>
        <end position="227"/>
    </location>
</feature>
<gene>
    <name evidence="8" type="primary">LOC113999262</name>
</gene>
<dbReference type="PANTHER" id="PTHR22906:SF43">
    <property type="entry name" value="PROPERDIN"/>
    <property type="match status" value="1"/>
</dbReference>
<dbReference type="SUPFAM" id="SSF82895">
    <property type="entry name" value="TSP-1 type 1 repeat"/>
    <property type="match status" value="5"/>
</dbReference>
<dbReference type="FunFam" id="2.20.100.10:FF:000001">
    <property type="entry name" value="semaphorin-5A isoform X1"/>
    <property type="match status" value="1"/>
</dbReference>
<dbReference type="SMART" id="SM00209">
    <property type="entry name" value="TSP1"/>
    <property type="match status" value="6"/>
</dbReference>
<evidence type="ECO:0000256" key="2">
    <source>
        <dbReference type="ARBA" id="ARBA00022525"/>
    </source>
</evidence>
<feature type="region of interest" description="Disordered" evidence="6">
    <location>
        <begin position="203"/>
        <end position="232"/>
    </location>
</feature>
<evidence type="ECO:0000256" key="1">
    <source>
        <dbReference type="ARBA" id="ARBA00004613"/>
    </source>
</evidence>
<keyword evidence="3" id="KW-0732">Signal</keyword>
<evidence type="ECO:0000313" key="7">
    <source>
        <dbReference type="Proteomes" id="UP000504627"/>
    </source>
</evidence>
<dbReference type="InterPro" id="IPR049536">
    <property type="entry name" value="CFP_TSR-0"/>
</dbReference>
<dbReference type="InParanoid" id="A0A7R5L7K5"/>
<proteinExistence type="predicted"/>
<name>A0A7R5L7K5_9PASS</name>
<dbReference type="Pfam" id="PF22195">
    <property type="entry name" value="TSP1_CFP_C"/>
    <property type="match status" value="1"/>
</dbReference>
<dbReference type="InterPro" id="IPR054019">
    <property type="entry name" value="CFP_TSR_C"/>
</dbReference>
<sequence>MSGFPPQGCSPTPSSVTLAATPVWCFARLEEAEGGGACVELLSDEPVPLADCCLNPAYGYRLRPHGRCLSCRQGEWGPWGPWSSCSVTCGEGTQRRGRSRSSGGDDGDRRDWQLQACHLPCCPEPGGWSPWSPWGSCSVTCALGAERRSRSCTNPPPVCGGSCGPGATEETRECLGRVPTCPVGGAWGPWGSWGSCSGTCWGAGPKPRRSRKRLCDSPPPSRDPPGAPCAGSAADSQECPGLQPCPVDGAWGAWSAATPCPVTCGLGGVTLRRACDAPPPQHGGRACAGKDTRRGVCGPFGACPEVLHWGPWGPWSPCTRPLWESIACKSTVGQQRRTRDCVGHGQGGPSCPAEGGLGTIHVRACYNIQNCFLHGNWSDWSPWGLCTPPCGTSPTRSRSRECRATYPSYKLTVTNVGSSGSRNVTFWGTPRPLCEPLSGQRLRLEETRPCLHVLPCPPDEPGAGLMMTSSRAHAHSQDLD</sequence>
<dbReference type="Proteomes" id="UP000504627">
    <property type="component" value="Unplaced"/>
</dbReference>
<keyword evidence="5" id="KW-1015">Disulfide bond</keyword>
<dbReference type="PROSITE" id="PS50092">
    <property type="entry name" value="TSP1"/>
    <property type="match status" value="6"/>
</dbReference>
<evidence type="ECO:0000256" key="5">
    <source>
        <dbReference type="ARBA" id="ARBA00023157"/>
    </source>
</evidence>
<keyword evidence="7" id="KW-1185">Reference proteome</keyword>
<dbReference type="CTD" id="5199"/>
<keyword evidence="4" id="KW-0677">Repeat</keyword>
<keyword evidence="2" id="KW-0964">Secreted</keyword>
<protein>
    <submittedName>
        <fullName evidence="8">Properdin isoform X1</fullName>
    </submittedName>
</protein>
<evidence type="ECO:0000256" key="6">
    <source>
        <dbReference type="SAM" id="MobiDB-lite"/>
    </source>
</evidence>
<dbReference type="Pfam" id="PF18487">
    <property type="entry name" value="TSR"/>
    <property type="match status" value="1"/>
</dbReference>
<dbReference type="Pfam" id="PF00090">
    <property type="entry name" value="TSP_1"/>
    <property type="match status" value="4"/>
</dbReference>
<dbReference type="AlphaFoldDB" id="A0A7R5L7K5"/>
<dbReference type="InterPro" id="IPR000884">
    <property type="entry name" value="TSP1_rpt"/>
</dbReference>
<evidence type="ECO:0000313" key="8">
    <source>
        <dbReference type="RefSeq" id="XP_039246845.1"/>
    </source>
</evidence>
<organism evidence="7 8">
    <name type="scientific">Pipra filicauda</name>
    <name type="common">Wire-tailed manakin</name>
    <dbReference type="NCBI Taxonomy" id="649802"/>
    <lineage>
        <taxon>Eukaryota</taxon>
        <taxon>Metazoa</taxon>
        <taxon>Chordata</taxon>
        <taxon>Craniata</taxon>
        <taxon>Vertebrata</taxon>
        <taxon>Euteleostomi</taxon>
        <taxon>Archelosauria</taxon>
        <taxon>Archosauria</taxon>
        <taxon>Dinosauria</taxon>
        <taxon>Saurischia</taxon>
        <taxon>Theropoda</taxon>
        <taxon>Coelurosauria</taxon>
        <taxon>Aves</taxon>
        <taxon>Neognathae</taxon>
        <taxon>Neoaves</taxon>
        <taxon>Telluraves</taxon>
        <taxon>Australaves</taxon>
        <taxon>Passeriformes</taxon>
        <taxon>Pipridae</taxon>
        <taxon>Pipra</taxon>
    </lineage>
</organism>
<evidence type="ECO:0000256" key="3">
    <source>
        <dbReference type="ARBA" id="ARBA00022729"/>
    </source>
</evidence>
<dbReference type="InterPro" id="IPR052065">
    <property type="entry name" value="Compl_asym_regulator"/>
</dbReference>
<accession>A0A7R5L7K5</accession>
<dbReference type="RefSeq" id="XP_039246845.1">
    <property type="nucleotide sequence ID" value="XM_039390911.1"/>
</dbReference>
<dbReference type="PRINTS" id="PR01705">
    <property type="entry name" value="TSP1REPEAT"/>
</dbReference>
<dbReference type="InterPro" id="IPR036383">
    <property type="entry name" value="TSP1_rpt_sf"/>
</dbReference>
<dbReference type="PANTHER" id="PTHR22906">
    <property type="entry name" value="PROPERDIN"/>
    <property type="match status" value="1"/>
</dbReference>
<evidence type="ECO:0000256" key="4">
    <source>
        <dbReference type="ARBA" id="ARBA00022737"/>
    </source>
</evidence>
<reference evidence="8" key="1">
    <citation type="submission" date="2025-08" db="UniProtKB">
        <authorList>
            <consortium name="RefSeq"/>
        </authorList>
    </citation>
    <scope>IDENTIFICATION</scope>
    <source>
        <tissue evidence="8">Muscle</tissue>
    </source>
</reference>